<evidence type="ECO:0000256" key="7">
    <source>
        <dbReference type="ARBA" id="ARBA00022840"/>
    </source>
</evidence>
<dbReference type="EC" id="2.7.13.3" evidence="2"/>
<name>A0A1G7PDC1_9SPHN</name>
<dbReference type="EMBL" id="WSUT01000005">
    <property type="protein sequence ID" value="MWC44573.1"/>
    <property type="molecule type" value="Genomic_DNA"/>
</dbReference>
<gene>
    <name evidence="9" type="ORF">GQR91_13060</name>
    <name evidence="10" type="ORF">SAMN05216557_106158</name>
</gene>
<dbReference type="EMBL" id="FNBI01000006">
    <property type="protein sequence ID" value="SDF84312.1"/>
    <property type="molecule type" value="Genomic_DNA"/>
</dbReference>
<protein>
    <recommendedName>
        <fullName evidence="2">histidine kinase</fullName>
        <ecNumber evidence="2">2.7.13.3</ecNumber>
    </recommendedName>
</protein>
<evidence type="ECO:0000256" key="3">
    <source>
        <dbReference type="ARBA" id="ARBA00022553"/>
    </source>
</evidence>
<dbReference type="AlphaFoldDB" id="A0A1G7PDC1"/>
<dbReference type="Proteomes" id="UP000323502">
    <property type="component" value="Unassembled WGS sequence"/>
</dbReference>
<dbReference type="SMART" id="SM00911">
    <property type="entry name" value="HWE_HK"/>
    <property type="match status" value="1"/>
</dbReference>
<reference evidence="10 11" key="1">
    <citation type="submission" date="2016-10" db="EMBL/GenBank/DDBJ databases">
        <authorList>
            <person name="Varghese N."/>
            <person name="Submissions S."/>
        </authorList>
    </citation>
    <scope>NUCLEOTIDE SEQUENCE [LARGE SCALE GENOMIC DNA]</scope>
    <source>
        <strain evidence="10 11">S7-754</strain>
    </source>
</reference>
<evidence type="ECO:0000256" key="1">
    <source>
        <dbReference type="ARBA" id="ARBA00000085"/>
    </source>
</evidence>
<reference evidence="9 12" key="2">
    <citation type="submission" date="2019-12" db="EMBL/GenBank/DDBJ databases">
        <authorList>
            <person name="Zheng J."/>
        </authorList>
    </citation>
    <scope>NUCLEOTIDE SEQUENCE [LARGE SCALE GENOMIC DNA]</scope>
    <source>
        <strain evidence="9 12">DSM 27347</strain>
    </source>
</reference>
<evidence type="ECO:0000256" key="2">
    <source>
        <dbReference type="ARBA" id="ARBA00012438"/>
    </source>
</evidence>
<evidence type="ECO:0000313" key="10">
    <source>
        <dbReference type="EMBL" id="SDF84312.1"/>
    </source>
</evidence>
<dbReference type="PANTHER" id="PTHR41523">
    <property type="entry name" value="TWO-COMPONENT SYSTEM SENSOR PROTEIN"/>
    <property type="match status" value="1"/>
</dbReference>
<evidence type="ECO:0000313" key="11">
    <source>
        <dbReference type="Proteomes" id="UP000323502"/>
    </source>
</evidence>
<dbReference type="GO" id="GO:0004673">
    <property type="term" value="F:protein histidine kinase activity"/>
    <property type="evidence" value="ECO:0007669"/>
    <property type="project" value="UniProtKB-EC"/>
</dbReference>
<evidence type="ECO:0000256" key="4">
    <source>
        <dbReference type="ARBA" id="ARBA00022679"/>
    </source>
</evidence>
<organism evidence="10 11">
    <name type="scientific">Sphingomonas carotinifaciens</name>
    <dbReference type="NCBI Taxonomy" id="1166323"/>
    <lineage>
        <taxon>Bacteria</taxon>
        <taxon>Pseudomonadati</taxon>
        <taxon>Pseudomonadota</taxon>
        <taxon>Alphaproteobacteria</taxon>
        <taxon>Sphingomonadales</taxon>
        <taxon>Sphingomonadaceae</taxon>
        <taxon>Sphingomonas</taxon>
    </lineage>
</organism>
<sequence length="339" mass="36091">MATIAHIRPVETVLGPFSAWPPELQSAAGMVLTLGVPAALVWGAGLVTIHNAAFAQLIGLDANGQAFDAIWAGHWPGCTAVVEQVRRGETVKGDDRPIALQRDDLHRDDAGEVASCSYACSPVRDAKGQLAGFIDILIETSEAMRARAEMVMLNRELGHRLKNTMAMVGAIASQSLKGVVEREAVEIFQARIVALGHAHDVLLQENWAAAPIETVVDTALRLHDDSERFAVTGAPVQLGSRAVLSLSLLLHELATNAVKHGALSVAGGHVDLSWRVDGEDLCLDWIERDGPAVVAPARGGFGSRLIGMGLVGTGHVERHFHPTGFAAHFRAPLAQVQQT</sequence>
<evidence type="ECO:0000313" key="12">
    <source>
        <dbReference type="Proteomes" id="UP000436801"/>
    </source>
</evidence>
<feature type="domain" description="Signal transduction histidine kinase HWE region" evidence="8">
    <location>
        <begin position="156"/>
        <end position="235"/>
    </location>
</feature>
<evidence type="ECO:0000313" key="9">
    <source>
        <dbReference type="EMBL" id="MWC44573.1"/>
    </source>
</evidence>
<keyword evidence="4" id="KW-0808">Transferase</keyword>
<dbReference type="InterPro" id="IPR036890">
    <property type="entry name" value="HATPase_C_sf"/>
</dbReference>
<proteinExistence type="predicted"/>
<dbReference type="GO" id="GO:0005524">
    <property type="term" value="F:ATP binding"/>
    <property type="evidence" value="ECO:0007669"/>
    <property type="project" value="UniProtKB-KW"/>
</dbReference>
<keyword evidence="6 10" id="KW-0418">Kinase</keyword>
<evidence type="ECO:0000256" key="5">
    <source>
        <dbReference type="ARBA" id="ARBA00022741"/>
    </source>
</evidence>
<accession>A0A1G7PDC1</accession>
<keyword evidence="11" id="KW-1185">Reference proteome</keyword>
<keyword evidence="5" id="KW-0547">Nucleotide-binding</keyword>
<dbReference type="Gene3D" id="3.30.450.20">
    <property type="entry name" value="PAS domain"/>
    <property type="match status" value="1"/>
</dbReference>
<dbReference type="RefSeq" id="WP_149682959.1">
    <property type="nucleotide sequence ID" value="NZ_FNBI01000006.1"/>
</dbReference>
<comment type="catalytic activity">
    <reaction evidence="1">
        <text>ATP + protein L-histidine = ADP + protein N-phospho-L-histidine.</text>
        <dbReference type="EC" id="2.7.13.3"/>
    </reaction>
</comment>
<dbReference type="PANTHER" id="PTHR41523:SF7">
    <property type="entry name" value="HISTIDINE KINASE"/>
    <property type="match status" value="1"/>
</dbReference>
<dbReference type="Gene3D" id="3.30.565.10">
    <property type="entry name" value="Histidine kinase-like ATPase, C-terminal domain"/>
    <property type="match status" value="1"/>
</dbReference>
<dbReference type="Pfam" id="PF07536">
    <property type="entry name" value="HWE_HK"/>
    <property type="match status" value="1"/>
</dbReference>
<dbReference type="Proteomes" id="UP000436801">
    <property type="component" value="Unassembled WGS sequence"/>
</dbReference>
<dbReference type="OrthoDB" id="9760752at2"/>
<keyword evidence="7" id="KW-0067">ATP-binding</keyword>
<evidence type="ECO:0000256" key="6">
    <source>
        <dbReference type="ARBA" id="ARBA00022777"/>
    </source>
</evidence>
<evidence type="ECO:0000259" key="8">
    <source>
        <dbReference type="SMART" id="SM00911"/>
    </source>
</evidence>
<keyword evidence="3" id="KW-0597">Phosphoprotein</keyword>
<dbReference type="InterPro" id="IPR011102">
    <property type="entry name" value="Sig_transdc_His_kinase_HWE"/>
</dbReference>